<sequence length="306" mass="32907">DRPARAAGLDARLRAVGRGLGRLLPVHAPGRGRVRSGRDRRRARGRRFGLPAAAAAVARPGPATAGALEEAAGDRCPELGLSLPALRVRADHHHDRPLGHPERHRAAVRRRRGLALAARPARRLARHRPRHRFRRRRPARVGRGQLQARRQRDGLGLGGHRLPGGHALLWHRRDRRKTAPGRCAAPGHGDRQPAGRNSRAGAACLVELAGESTGRHCLAGPRCRRRGVHGTGVLPVLPAHRGGRAGARTRRHLRGAGVRGVLRRALPGRGCHRVDAAVRGRHRLWHGVVDPAAAPAALADAATGPL</sequence>
<gene>
    <name evidence="2" type="ORF">AVDCRST_MAG51-2852</name>
</gene>
<dbReference type="EMBL" id="CADCUX010000607">
    <property type="protein sequence ID" value="CAA9434430.1"/>
    <property type="molecule type" value="Genomic_DNA"/>
</dbReference>
<feature type="non-terminal residue" evidence="2">
    <location>
        <position position="306"/>
    </location>
</feature>
<feature type="region of interest" description="Disordered" evidence="1">
    <location>
        <begin position="115"/>
        <end position="160"/>
    </location>
</feature>
<evidence type="ECO:0000313" key="2">
    <source>
        <dbReference type="EMBL" id="CAA9434430.1"/>
    </source>
</evidence>
<feature type="compositionally biased region" description="Basic residues" evidence="1">
    <location>
        <begin position="120"/>
        <end position="140"/>
    </location>
</feature>
<dbReference type="AlphaFoldDB" id="A0A6J4Q837"/>
<feature type="region of interest" description="Disordered" evidence="1">
    <location>
        <begin position="178"/>
        <end position="197"/>
    </location>
</feature>
<reference evidence="2" key="1">
    <citation type="submission" date="2020-02" db="EMBL/GenBank/DDBJ databases">
        <authorList>
            <person name="Meier V. D."/>
        </authorList>
    </citation>
    <scope>NUCLEOTIDE SEQUENCE</scope>
    <source>
        <strain evidence="2">AVDCRST_MAG51</strain>
    </source>
</reference>
<feature type="non-terminal residue" evidence="2">
    <location>
        <position position="1"/>
    </location>
</feature>
<organism evidence="2">
    <name type="scientific">uncultured Ramlibacter sp</name>
    <dbReference type="NCBI Taxonomy" id="260755"/>
    <lineage>
        <taxon>Bacteria</taxon>
        <taxon>Pseudomonadati</taxon>
        <taxon>Pseudomonadota</taxon>
        <taxon>Betaproteobacteria</taxon>
        <taxon>Burkholderiales</taxon>
        <taxon>Comamonadaceae</taxon>
        <taxon>Ramlibacter</taxon>
        <taxon>environmental samples</taxon>
    </lineage>
</organism>
<accession>A0A6J4Q837</accession>
<evidence type="ECO:0000256" key="1">
    <source>
        <dbReference type="SAM" id="MobiDB-lite"/>
    </source>
</evidence>
<protein>
    <submittedName>
        <fullName evidence="2">Permease of the drug/metabolite transporter (DMT) superfamily</fullName>
    </submittedName>
</protein>
<proteinExistence type="predicted"/>
<name>A0A6J4Q837_9BURK</name>